<dbReference type="AlphaFoldDB" id="A0A6S6QMZ2"/>
<name>A0A6S6QMZ2_9HYPH</name>
<evidence type="ECO:0000313" key="1">
    <source>
        <dbReference type="EMBL" id="BCJ90319.1"/>
    </source>
</evidence>
<gene>
    <name evidence="1" type="ORF">IZ6_10540</name>
</gene>
<sequence length="122" mass="12972">MPSASCYVETLLIRSETRTEADARRKAAAPVCAFLVIETFPSSGAAVIRETDLPASSRSALATDLAQGQWDRPHRILFVDERAGTCRDASGEIARLLASDPDIALSSAAREFCARHIAPGAG</sequence>
<dbReference type="Proteomes" id="UP000515317">
    <property type="component" value="Chromosome"/>
</dbReference>
<evidence type="ECO:0000313" key="2">
    <source>
        <dbReference type="Proteomes" id="UP000515317"/>
    </source>
</evidence>
<protein>
    <submittedName>
        <fullName evidence="1">Uncharacterized protein</fullName>
    </submittedName>
</protein>
<dbReference type="EMBL" id="AP023361">
    <property type="protein sequence ID" value="BCJ90319.1"/>
    <property type="molecule type" value="Genomic_DNA"/>
</dbReference>
<keyword evidence="2" id="KW-1185">Reference proteome</keyword>
<proteinExistence type="predicted"/>
<reference evidence="1 2" key="1">
    <citation type="submission" date="2020-08" db="EMBL/GenBank/DDBJ databases">
        <title>Genome sequence of Rhizobiales bacterium strain IZ6.</title>
        <authorList>
            <person name="Nakai R."/>
            <person name="Naganuma T."/>
        </authorList>
    </citation>
    <scope>NUCLEOTIDE SEQUENCE [LARGE SCALE GENOMIC DNA]</scope>
    <source>
        <strain evidence="1 2">IZ6</strain>
    </source>
</reference>
<dbReference type="RefSeq" id="WP_222876952.1">
    <property type="nucleotide sequence ID" value="NZ_AP023361.1"/>
</dbReference>
<dbReference type="KEGG" id="tso:IZ6_10540"/>
<organism evidence="1 2">
    <name type="scientific">Terrihabitans soli</name>
    <dbReference type="NCBI Taxonomy" id="708113"/>
    <lineage>
        <taxon>Bacteria</taxon>
        <taxon>Pseudomonadati</taxon>
        <taxon>Pseudomonadota</taxon>
        <taxon>Alphaproteobacteria</taxon>
        <taxon>Hyphomicrobiales</taxon>
        <taxon>Terrihabitans</taxon>
    </lineage>
</organism>
<accession>A0A6S6QMZ2</accession>